<reference evidence="2" key="2">
    <citation type="journal article" date="2018" name="BMC Genomics">
        <title>A manually annotated Actinidia chinensis var. chinensis (kiwifruit) genome highlights the challenges associated with draft genomes and gene prediction in plants.</title>
        <authorList>
            <person name="Pilkington S.M."/>
            <person name="Crowhurst R."/>
            <person name="Hilario E."/>
            <person name="Nardozza S."/>
            <person name="Fraser L."/>
            <person name="Peng Y."/>
            <person name="Gunaseelan K."/>
            <person name="Simpson R."/>
            <person name="Tahir J."/>
            <person name="Deroles S.C."/>
            <person name="Templeton K."/>
            <person name="Luo Z."/>
            <person name="Davy M."/>
            <person name="Cheng C."/>
            <person name="McNeilage M."/>
            <person name="Scaglione D."/>
            <person name="Liu Y."/>
            <person name="Zhang Q."/>
            <person name="Datson P."/>
            <person name="De Silva N."/>
            <person name="Gardiner S.E."/>
            <person name="Bassett H."/>
            <person name="Chagne D."/>
            <person name="McCallum J."/>
            <person name="Dzierzon H."/>
            <person name="Deng C."/>
            <person name="Wang Y.Y."/>
            <person name="Barron L."/>
            <person name="Manako K."/>
            <person name="Bowen J."/>
            <person name="Foster T.M."/>
            <person name="Erridge Z.A."/>
            <person name="Tiffin H."/>
            <person name="Waite C.N."/>
            <person name="Davies K.M."/>
            <person name="Grierson E.P."/>
            <person name="Laing W.A."/>
            <person name="Kirk R."/>
            <person name="Chen X."/>
            <person name="Wood M."/>
            <person name="Montefiori M."/>
            <person name="Brummell D.A."/>
            <person name="Schwinn K.E."/>
            <person name="Catanach A."/>
            <person name="Fullerton C."/>
            <person name="Li D."/>
            <person name="Meiyalaghan S."/>
            <person name="Nieuwenhuizen N."/>
            <person name="Read N."/>
            <person name="Prakash R."/>
            <person name="Hunter D."/>
            <person name="Zhang H."/>
            <person name="McKenzie M."/>
            <person name="Knabel M."/>
            <person name="Harris A."/>
            <person name="Allan A.C."/>
            <person name="Gleave A."/>
            <person name="Chen A."/>
            <person name="Janssen B.J."/>
            <person name="Plunkett B."/>
            <person name="Ampomah-Dwamena C."/>
            <person name="Voogd C."/>
            <person name="Leif D."/>
            <person name="Lafferty D."/>
            <person name="Souleyre E.J.F."/>
            <person name="Varkonyi-Gasic E."/>
            <person name="Gambi F."/>
            <person name="Hanley J."/>
            <person name="Yao J.L."/>
            <person name="Cheung J."/>
            <person name="David K.M."/>
            <person name="Warren B."/>
            <person name="Marsh K."/>
            <person name="Snowden K.C."/>
            <person name="Lin-Wang K."/>
            <person name="Brian L."/>
            <person name="Martinez-Sanchez M."/>
            <person name="Wang M."/>
            <person name="Ileperuma N."/>
            <person name="Macnee N."/>
            <person name="Campin R."/>
            <person name="McAtee P."/>
            <person name="Drummond R.S.M."/>
            <person name="Espley R.V."/>
            <person name="Ireland H.S."/>
            <person name="Wu R."/>
            <person name="Atkinson R.G."/>
            <person name="Karunairetnam S."/>
            <person name="Bulley S."/>
            <person name="Chunkath S."/>
            <person name="Hanley Z."/>
            <person name="Storey R."/>
            <person name="Thrimawithana A.H."/>
            <person name="Thomson S."/>
            <person name="David C."/>
            <person name="Testolin R."/>
            <person name="Huang H."/>
            <person name="Hellens R.P."/>
            <person name="Schaffer R.J."/>
        </authorList>
    </citation>
    <scope>NUCLEOTIDE SEQUENCE [LARGE SCALE GENOMIC DNA]</scope>
    <source>
        <strain evidence="2">cv. Red5</strain>
    </source>
</reference>
<dbReference type="AlphaFoldDB" id="A0A2R6R1M1"/>
<sequence length="69" mass="7601">MSEEAKRIGAGALIVRFPSDDRKPSPAPEKKVIIKSADMKEDVQKEAVDIAIAVSLSRTQILIYFEISV</sequence>
<name>A0A2R6R1M1_ACTCC</name>
<proteinExistence type="predicted"/>
<evidence type="ECO:0000313" key="1">
    <source>
        <dbReference type="EMBL" id="PSS19108.1"/>
    </source>
</evidence>
<comment type="caution">
    <text evidence="1">The sequence shown here is derived from an EMBL/GenBank/DDBJ whole genome shotgun (WGS) entry which is preliminary data.</text>
</comment>
<dbReference type="Proteomes" id="UP000241394">
    <property type="component" value="Chromosome LG10"/>
</dbReference>
<keyword evidence="2" id="KW-1185">Reference proteome</keyword>
<dbReference type="Gramene" id="PSS19108">
    <property type="protein sequence ID" value="PSS19108"/>
    <property type="gene ID" value="CEY00_Acc11126"/>
</dbReference>
<accession>A0A2R6R1M1</accession>
<reference evidence="1 2" key="1">
    <citation type="submission" date="2017-07" db="EMBL/GenBank/DDBJ databases">
        <title>An improved, manually edited Actinidia chinensis var. chinensis (kiwifruit) genome highlights the challenges associated with draft genomes and gene prediction in plants.</title>
        <authorList>
            <person name="Pilkington S."/>
            <person name="Crowhurst R."/>
            <person name="Hilario E."/>
            <person name="Nardozza S."/>
            <person name="Fraser L."/>
            <person name="Peng Y."/>
            <person name="Gunaseelan K."/>
            <person name="Simpson R."/>
            <person name="Tahir J."/>
            <person name="Deroles S."/>
            <person name="Templeton K."/>
            <person name="Luo Z."/>
            <person name="Davy M."/>
            <person name="Cheng C."/>
            <person name="Mcneilage M."/>
            <person name="Scaglione D."/>
            <person name="Liu Y."/>
            <person name="Zhang Q."/>
            <person name="Datson P."/>
            <person name="De Silva N."/>
            <person name="Gardiner S."/>
            <person name="Bassett H."/>
            <person name="Chagne D."/>
            <person name="Mccallum J."/>
            <person name="Dzierzon H."/>
            <person name="Deng C."/>
            <person name="Wang Y.-Y."/>
            <person name="Barron N."/>
            <person name="Manako K."/>
            <person name="Bowen J."/>
            <person name="Foster T."/>
            <person name="Erridge Z."/>
            <person name="Tiffin H."/>
            <person name="Waite C."/>
            <person name="Davies K."/>
            <person name="Grierson E."/>
            <person name="Laing W."/>
            <person name="Kirk R."/>
            <person name="Chen X."/>
            <person name="Wood M."/>
            <person name="Montefiori M."/>
            <person name="Brummell D."/>
            <person name="Schwinn K."/>
            <person name="Catanach A."/>
            <person name="Fullerton C."/>
            <person name="Li D."/>
            <person name="Meiyalaghan S."/>
            <person name="Nieuwenhuizen N."/>
            <person name="Read N."/>
            <person name="Prakash R."/>
            <person name="Hunter D."/>
            <person name="Zhang H."/>
            <person name="Mckenzie M."/>
            <person name="Knabel M."/>
            <person name="Harris A."/>
            <person name="Allan A."/>
            <person name="Chen A."/>
            <person name="Janssen B."/>
            <person name="Plunkett B."/>
            <person name="Dwamena C."/>
            <person name="Voogd C."/>
            <person name="Leif D."/>
            <person name="Lafferty D."/>
            <person name="Souleyre E."/>
            <person name="Varkonyi-Gasic E."/>
            <person name="Gambi F."/>
            <person name="Hanley J."/>
            <person name="Yao J.-L."/>
            <person name="Cheung J."/>
            <person name="David K."/>
            <person name="Warren B."/>
            <person name="Marsh K."/>
            <person name="Snowden K."/>
            <person name="Lin-Wang K."/>
            <person name="Brian L."/>
            <person name="Martinez-Sanchez M."/>
            <person name="Wang M."/>
            <person name="Ileperuma N."/>
            <person name="Macnee N."/>
            <person name="Campin R."/>
            <person name="Mcatee P."/>
            <person name="Drummond R."/>
            <person name="Espley R."/>
            <person name="Ireland H."/>
            <person name="Wu R."/>
            <person name="Atkinson R."/>
            <person name="Karunairetnam S."/>
            <person name="Bulley S."/>
            <person name="Chunkath S."/>
            <person name="Hanley Z."/>
            <person name="Storey R."/>
            <person name="Thrimawithana A."/>
            <person name="Thomson S."/>
            <person name="David C."/>
            <person name="Testolin R."/>
        </authorList>
    </citation>
    <scope>NUCLEOTIDE SEQUENCE [LARGE SCALE GENOMIC DNA]</scope>
    <source>
        <strain evidence="2">cv. Red5</strain>
        <tissue evidence="1">Young leaf</tissue>
    </source>
</reference>
<keyword evidence="1" id="KW-0282">Flagellum</keyword>
<dbReference type="InParanoid" id="A0A2R6R1M1"/>
<organism evidence="1 2">
    <name type="scientific">Actinidia chinensis var. chinensis</name>
    <name type="common">Chinese soft-hair kiwi</name>
    <dbReference type="NCBI Taxonomy" id="1590841"/>
    <lineage>
        <taxon>Eukaryota</taxon>
        <taxon>Viridiplantae</taxon>
        <taxon>Streptophyta</taxon>
        <taxon>Embryophyta</taxon>
        <taxon>Tracheophyta</taxon>
        <taxon>Spermatophyta</taxon>
        <taxon>Magnoliopsida</taxon>
        <taxon>eudicotyledons</taxon>
        <taxon>Gunneridae</taxon>
        <taxon>Pentapetalae</taxon>
        <taxon>asterids</taxon>
        <taxon>Ericales</taxon>
        <taxon>Actinidiaceae</taxon>
        <taxon>Actinidia</taxon>
    </lineage>
</organism>
<gene>
    <name evidence="1" type="ORF">CEY00_Acc11126</name>
</gene>
<dbReference type="EMBL" id="NKQK01000010">
    <property type="protein sequence ID" value="PSS19108.1"/>
    <property type="molecule type" value="Genomic_DNA"/>
</dbReference>
<protein>
    <submittedName>
        <fullName evidence="1">Dynein light chain LC6, flagellar outer arm like</fullName>
    </submittedName>
</protein>
<dbReference type="OrthoDB" id="1757133at2759"/>
<evidence type="ECO:0000313" key="2">
    <source>
        <dbReference type="Proteomes" id="UP000241394"/>
    </source>
</evidence>
<keyword evidence="1" id="KW-0966">Cell projection</keyword>
<keyword evidence="1" id="KW-0969">Cilium</keyword>